<dbReference type="Pfam" id="PF05037">
    <property type="entry name" value="DUF669"/>
    <property type="match status" value="1"/>
</dbReference>
<evidence type="ECO:0000313" key="2">
    <source>
        <dbReference type="Proteomes" id="UP000238916"/>
    </source>
</evidence>
<dbReference type="AlphaFoldDB" id="A0A2U3LHU4"/>
<dbReference type="OrthoDB" id="2857727at2"/>
<name>A0A2U3LHU4_9FIRM</name>
<proteinExistence type="predicted"/>
<organism evidence="1 2">
    <name type="scientific">Candidatus Desulfosporosinus infrequens</name>
    <dbReference type="NCBI Taxonomy" id="2043169"/>
    <lineage>
        <taxon>Bacteria</taxon>
        <taxon>Bacillati</taxon>
        <taxon>Bacillota</taxon>
        <taxon>Clostridia</taxon>
        <taxon>Eubacteriales</taxon>
        <taxon>Desulfitobacteriaceae</taxon>
        <taxon>Desulfosporosinus</taxon>
    </lineage>
</organism>
<reference evidence="2" key="1">
    <citation type="submission" date="2018-02" db="EMBL/GenBank/DDBJ databases">
        <authorList>
            <person name="Hausmann B."/>
        </authorList>
    </citation>
    <scope>NUCLEOTIDE SEQUENCE [LARGE SCALE GENOMIC DNA]</scope>
    <source>
        <strain evidence="2">Peat soil MAG SbF1</strain>
    </source>
</reference>
<accession>A0A2U3LHU4</accession>
<gene>
    <name evidence="1" type="ORF">SBF1_5110002</name>
</gene>
<dbReference type="InterPro" id="IPR007731">
    <property type="entry name" value="DUF669"/>
</dbReference>
<sequence>MATNVWEKFDRAIDTKALKEDVLAAQENKQEFRDVPKGHYEVKVEKLELVESKSGKPMMACWMKILSGEYKGQLIFYNQVIHVGFGIHKATEFLSSLDSGIEVLFDSYQQFNELLLDLHEVINDKFEYEVDYGEDKKGFGTYVIKEIFEA</sequence>
<protein>
    <recommendedName>
        <fullName evidence="3">DUF669 domain-containing protein</fullName>
    </recommendedName>
</protein>
<dbReference type="EMBL" id="OMOF01000459">
    <property type="protein sequence ID" value="SPF51527.1"/>
    <property type="molecule type" value="Genomic_DNA"/>
</dbReference>
<dbReference type="Proteomes" id="UP000238916">
    <property type="component" value="Unassembled WGS sequence"/>
</dbReference>
<evidence type="ECO:0000313" key="1">
    <source>
        <dbReference type="EMBL" id="SPF51527.1"/>
    </source>
</evidence>
<evidence type="ECO:0008006" key="3">
    <source>
        <dbReference type="Google" id="ProtNLM"/>
    </source>
</evidence>